<dbReference type="InterPro" id="IPR036737">
    <property type="entry name" value="OmpA-like_sf"/>
</dbReference>
<organism evidence="4 5">
    <name type="scientific">Rubricoccus marinus</name>
    <dbReference type="NCBI Taxonomy" id="716817"/>
    <lineage>
        <taxon>Bacteria</taxon>
        <taxon>Pseudomonadati</taxon>
        <taxon>Rhodothermota</taxon>
        <taxon>Rhodothermia</taxon>
        <taxon>Rhodothermales</taxon>
        <taxon>Rubricoccaceae</taxon>
        <taxon>Rubricoccus</taxon>
    </lineage>
</organism>
<sequence>MPSDPRPDPPPFAPLAAGGADAPSGDGSPPEASAEETLRRLLLGDDHDAALDRVVRNELPPPEMDPRAVARVLPEAVLWRETEDHALGDALAGPIERGLKASVERNPQPVVDAIFPIIGPAIRRSIQHAMAQSLESVNQSVNYGLSWRGLKWRMEARRSGLSFGEVVLRHTLQYRVEEVLLVHRETGLLLKHVVASGVPGAGEDGDLVSAMLTAVRQFVGDSFSVDEGDALDTIEVGDLNVWIEPGPRAILAAVIRGHPPEAYRQRLKAACESIHSRLGDALTTFTGETAPFDAAGSVLEDLLDAEYAETPARGLSPKLLVLLLLALGLAAWGGYRWWDARSRESAYVEALDATPGLDVLRTDREGGRLVVVGARDPLAPDPATLLAPAGLDADDVDARWVTAFSTDTSVVARRAAEAFGTPPGVRLRAGADGTVRASGAREDTSWVARAREILPLVPGVRRLDVSGLRDDIDAARSGVETFSLQFDESGAVPPDAALADARTRIARLDAAAGERRQRLTLEVTGHTDDLGTPDANAALGLARARAVAAALESEVENLDVRTLSRGAQDALANGPHPPSRRVTFRVLR</sequence>
<evidence type="ECO:0000313" key="5">
    <source>
        <dbReference type="Proteomes" id="UP000216446"/>
    </source>
</evidence>
<dbReference type="Pfam" id="PF00691">
    <property type="entry name" value="OmpA"/>
    <property type="match status" value="1"/>
</dbReference>
<dbReference type="EMBL" id="MQWB01000001">
    <property type="protein sequence ID" value="OZC03862.1"/>
    <property type="molecule type" value="Genomic_DNA"/>
</dbReference>
<dbReference type="SUPFAM" id="SSF103088">
    <property type="entry name" value="OmpA-like"/>
    <property type="match status" value="1"/>
</dbReference>
<dbReference type="PROSITE" id="PS51123">
    <property type="entry name" value="OMPA_2"/>
    <property type="match status" value="1"/>
</dbReference>
<protein>
    <recommendedName>
        <fullName evidence="3">OmpA-like domain-containing protein</fullName>
    </recommendedName>
</protein>
<dbReference type="Gene3D" id="3.30.1330.60">
    <property type="entry name" value="OmpA-like domain"/>
    <property type="match status" value="1"/>
</dbReference>
<dbReference type="GO" id="GO:0016020">
    <property type="term" value="C:membrane"/>
    <property type="evidence" value="ECO:0007669"/>
    <property type="project" value="UniProtKB-UniRule"/>
</dbReference>
<evidence type="ECO:0000313" key="4">
    <source>
        <dbReference type="EMBL" id="OZC03862.1"/>
    </source>
</evidence>
<accession>A0A259U1L1</accession>
<evidence type="ECO:0000259" key="3">
    <source>
        <dbReference type="PROSITE" id="PS51123"/>
    </source>
</evidence>
<evidence type="ECO:0000256" key="2">
    <source>
        <dbReference type="SAM" id="MobiDB-lite"/>
    </source>
</evidence>
<feature type="domain" description="OmpA-like" evidence="3">
    <location>
        <begin position="473"/>
        <end position="588"/>
    </location>
</feature>
<feature type="compositionally biased region" description="Basic residues" evidence="2">
    <location>
        <begin position="578"/>
        <end position="588"/>
    </location>
</feature>
<dbReference type="AlphaFoldDB" id="A0A259U1L1"/>
<keyword evidence="5" id="KW-1185">Reference proteome</keyword>
<dbReference type="InterPro" id="IPR006665">
    <property type="entry name" value="OmpA-like"/>
</dbReference>
<dbReference type="RefSeq" id="WP_094549705.1">
    <property type="nucleotide sequence ID" value="NZ_MQWB01000001.1"/>
</dbReference>
<feature type="region of interest" description="Disordered" evidence="2">
    <location>
        <begin position="568"/>
        <end position="588"/>
    </location>
</feature>
<comment type="caution">
    <text evidence="4">The sequence shown here is derived from an EMBL/GenBank/DDBJ whole genome shotgun (WGS) entry which is preliminary data.</text>
</comment>
<reference evidence="4 5" key="1">
    <citation type="submission" date="2016-11" db="EMBL/GenBank/DDBJ databases">
        <title>Study of marine rhodopsin-containing bacteria.</title>
        <authorList>
            <person name="Yoshizawa S."/>
            <person name="Kumagai Y."/>
            <person name="Kogure K."/>
        </authorList>
    </citation>
    <scope>NUCLEOTIDE SEQUENCE [LARGE SCALE GENOMIC DNA]</scope>
    <source>
        <strain evidence="4 5">SG-29</strain>
    </source>
</reference>
<name>A0A259U1L1_9BACT</name>
<dbReference type="InParanoid" id="A0A259U1L1"/>
<dbReference type="OrthoDB" id="5347798at2"/>
<gene>
    <name evidence="4" type="ORF">BSZ36_13230</name>
</gene>
<proteinExistence type="predicted"/>
<dbReference type="Proteomes" id="UP000216446">
    <property type="component" value="Unassembled WGS sequence"/>
</dbReference>
<keyword evidence="1" id="KW-0472">Membrane</keyword>
<feature type="compositionally biased region" description="Low complexity" evidence="2">
    <location>
        <begin position="14"/>
        <end position="30"/>
    </location>
</feature>
<evidence type="ECO:0000256" key="1">
    <source>
        <dbReference type="PROSITE-ProRule" id="PRU00473"/>
    </source>
</evidence>
<feature type="region of interest" description="Disordered" evidence="2">
    <location>
        <begin position="1"/>
        <end position="35"/>
    </location>
</feature>